<dbReference type="SFLD" id="SFLDG01129">
    <property type="entry name" value="C1.5:_HAD__Beta-PGM__Phosphata"/>
    <property type="match status" value="1"/>
</dbReference>
<organism evidence="1 2">
    <name type="scientific">Stenotrophomonas nitritireducens</name>
    <dbReference type="NCBI Taxonomy" id="83617"/>
    <lineage>
        <taxon>Bacteria</taxon>
        <taxon>Pseudomonadati</taxon>
        <taxon>Pseudomonadota</taxon>
        <taxon>Gammaproteobacteria</taxon>
        <taxon>Lysobacterales</taxon>
        <taxon>Lysobacteraceae</taxon>
        <taxon>Stenotrophomonas</taxon>
    </lineage>
</organism>
<keyword evidence="2" id="KW-1185">Reference proteome</keyword>
<dbReference type="InterPro" id="IPR023214">
    <property type="entry name" value="HAD_sf"/>
</dbReference>
<dbReference type="CDD" id="cd02603">
    <property type="entry name" value="HAD_sEH-N_like"/>
    <property type="match status" value="1"/>
</dbReference>
<protein>
    <recommendedName>
        <fullName evidence="3">Hydrolase</fullName>
    </recommendedName>
</protein>
<dbReference type="SFLD" id="SFLDS00003">
    <property type="entry name" value="Haloacid_Dehalogenase"/>
    <property type="match status" value="1"/>
</dbReference>
<dbReference type="PANTHER" id="PTHR43611">
    <property type="entry name" value="ALPHA-D-GLUCOSE 1-PHOSPHATE PHOSPHATASE"/>
    <property type="match status" value="1"/>
</dbReference>
<dbReference type="Pfam" id="PF00702">
    <property type="entry name" value="Hydrolase"/>
    <property type="match status" value="1"/>
</dbReference>
<dbReference type="PANTHER" id="PTHR43611:SF3">
    <property type="entry name" value="FLAVIN MONONUCLEOTIDE HYDROLASE 1, CHLOROPLATIC"/>
    <property type="match status" value="1"/>
</dbReference>
<dbReference type="Proteomes" id="UP000050902">
    <property type="component" value="Unassembled WGS sequence"/>
</dbReference>
<accession>A0ABR5NLI7</accession>
<reference evidence="1 2" key="1">
    <citation type="submission" date="2015-05" db="EMBL/GenBank/DDBJ databases">
        <title>Genome sequencing and analysis of members of genus Stenotrophomonas.</title>
        <authorList>
            <person name="Patil P.P."/>
            <person name="Midha S."/>
            <person name="Patil P.B."/>
        </authorList>
    </citation>
    <scope>NUCLEOTIDE SEQUENCE [LARGE SCALE GENOMIC DNA]</scope>
    <source>
        <strain evidence="1 2">DSM 12575</strain>
    </source>
</reference>
<evidence type="ECO:0000313" key="1">
    <source>
        <dbReference type="EMBL" id="KRG58742.1"/>
    </source>
</evidence>
<proteinExistence type="predicted"/>
<name>A0ABR5NLI7_9GAMM</name>
<sequence>MDAAPTGAASMIPMIHALLLDFDGLLADYDHPRHLRHLADAAGCMPAQVDELLRGEGLELAHARGELDGDALLQALNAHLGSRLSAADWSAARTHASSLRRDTLALLQRLPPDIRVAVLTNNGPLSVAAIAALLPGTDVLCSATVGVRKPDPRIYLAAAERLGSAPARTLFIDHLFRNVQGARSAGLHADTAHHTQSLRRVLRRWHLL</sequence>
<dbReference type="NCBIfam" id="TIGR01509">
    <property type="entry name" value="HAD-SF-IA-v3"/>
    <property type="match status" value="1"/>
</dbReference>
<dbReference type="InterPro" id="IPR006439">
    <property type="entry name" value="HAD-SF_hydro_IA"/>
</dbReference>
<gene>
    <name evidence="1" type="ORF">ABB22_06025</name>
</gene>
<evidence type="ECO:0008006" key="3">
    <source>
        <dbReference type="Google" id="ProtNLM"/>
    </source>
</evidence>
<dbReference type="Gene3D" id="3.40.50.1000">
    <property type="entry name" value="HAD superfamily/HAD-like"/>
    <property type="match status" value="1"/>
</dbReference>
<comment type="caution">
    <text evidence="1">The sequence shown here is derived from an EMBL/GenBank/DDBJ whole genome shotgun (WGS) entry which is preliminary data.</text>
</comment>
<dbReference type="InterPro" id="IPR036412">
    <property type="entry name" value="HAD-like_sf"/>
</dbReference>
<dbReference type="EMBL" id="LDJG01000007">
    <property type="protein sequence ID" value="KRG58742.1"/>
    <property type="molecule type" value="Genomic_DNA"/>
</dbReference>
<dbReference type="SUPFAM" id="SSF56784">
    <property type="entry name" value="HAD-like"/>
    <property type="match status" value="1"/>
</dbReference>
<evidence type="ECO:0000313" key="2">
    <source>
        <dbReference type="Proteomes" id="UP000050902"/>
    </source>
</evidence>